<reference evidence="3" key="1">
    <citation type="journal article" date="2016" name="Genome Announc.">
        <title>Genome sequences of three species of Hanseniaspora isolated from spontaneous wine fermentations.</title>
        <authorList>
            <person name="Sternes P.R."/>
            <person name="Lee D."/>
            <person name="Kutyna D.R."/>
            <person name="Borneman A.R."/>
        </authorList>
    </citation>
    <scope>NUCLEOTIDE SEQUENCE [LARGE SCALE GENOMIC DNA]</scope>
    <source>
        <strain evidence="3">AWRI3580</strain>
    </source>
</reference>
<dbReference type="OrthoDB" id="3972992at2759"/>
<sequence>MLNLTSKQLKSKEFKRGLPHLYKRFLRLHSFINVSTTTISSSRFVGLYASIIRTKFQVVYTYPFVTNIELVGDTDMFMKLRNIKQKYESIPKEQDKQKFLDKNLNTLILNNYLHYSIEDFVSFYNMLLNDINKNEGKFLNWILTKNVSVIENSSDLTTVRNNLLYGSIFKFDSMFYTKQVGDALAWRNLFKTSYSFVAGMKNYYNPTIIPYRKDLNDHVHITSDYQAKTKETIMDERNAFLTHKFNSTDAMNEKNQQRSLMSTLLALRNFPKRTKQLLQTMSKKNDYNFLFMMLHNEIHLHNNPSIQKNYLSYLQFDATSENKIVDNTIEPAGFNWNTKRRISAKMLKRMEEKKRKIEYKVNNKTNENIKEMVAFLEENSKNLDTMKYGAIRYSHNILTSEYMKKKFILPYIKDEFN</sequence>
<comment type="caution">
    <text evidence="2">The sequence shown here is derived from an EMBL/GenBank/DDBJ whole genome shotgun (WGS) entry which is preliminary data.</text>
</comment>
<feature type="coiled-coil region" evidence="1">
    <location>
        <begin position="347"/>
        <end position="386"/>
    </location>
</feature>
<evidence type="ECO:0000313" key="3">
    <source>
        <dbReference type="Proteomes" id="UP000095358"/>
    </source>
</evidence>
<keyword evidence="3" id="KW-1185">Reference proteome</keyword>
<dbReference type="EMBL" id="LPNN01000009">
    <property type="protein sequence ID" value="OEJ82607.1"/>
    <property type="molecule type" value="Genomic_DNA"/>
</dbReference>
<organism evidence="2 3">
    <name type="scientific">Hanseniaspora uvarum</name>
    <name type="common">Yeast</name>
    <name type="synonym">Kloeckera apiculata</name>
    <dbReference type="NCBI Taxonomy" id="29833"/>
    <lineage>
        <taxon>Eukaryota</taxon>
        <taxon>Fungi</taxon>
        <taxon>Dikarya</taxon>
        <taxon>Ascomycota</taxon>
        <taxon>Saccharomycotina</taxon>
        <taxon>Saccharomycetes</taxon>
        <taxon>Saccharomycodales</taxon>
        <taxon>Saccharomycodaceae</taxon>
        <taxon>Hanseniaspora</taxon>
    </lineage>
</organism>
<accession>A0A1E5R6S5</accession>
<evidence type="ECO:0000313" key="2">
    <source>
        <dbReference type="EMBL" id="OEJ82607.1"/>
    </source>
</evidence>
<dbReference type="AlphaFoldDB" id="A0A1E5R6S5"/>
<dbReference type="VEuPathDB" id="FungiDB:AWRI3580_g3668"/>
<proteinExistence type="predicted"/>
<protein>
    <submittedName>
        <fullName evidence="2">Uncharacterized protein</fullName>
    </submittedName>
</protein>
<dbReference type="Proteomes" id="UP000095358">
    <property type="component" value="Unassembled WGS sequence"/>
</dbReference>
<gene>
    <name evidence="2" type="ORF">AWRI3580_g3668</name>
</gene>
<name>A0A1E5R6S5_HANUV</name>
<keyword evidence="1" id="KW-0175">Coiled coil</keyword>
<evidence type="ECO:0000256" key="1">
    <source>
        <dbReference type="SAM" id="Coils"/>
    </source>
</evidence>